<accession>A0A8K0HKP3</accession>
<feature type="domain" description="Ppx/GppA phosphatase C-terminal" evidence="3">
    <location>
        <begin position="343"/>
        <end position="489"/>
    </location>
</feature>
<dbReference type="InterPro" id="IPR050273">
    <property type="entry name" value="GppA/Ppx_hydrolase"/>
</dbReference>
<dbReference type="Gene3D" id="3.30.420.150">
    <property type="entry name" value="Exopolyphosphatase. Domain 2"/>
    <property type="match status" value="1"/>
</dbReference>
<proteinExistence type="predicted"/>
<dbReference type="Pfam" id="PF02541">
    <property type="entry name" value="Ppx-GppA"/>
    <property type="match status" value="1"/>
</dbReference>
<dbReference type="InterPro" id="IPR030673">
    <property type="entry name" value="PyroPPase_GppA_Ppx"/>
</dbReference>
<evidence type="ECO:0008006" key="6">
    <source>
        <dbReference type="Google" id="ProtNLM"/>
    </source>
</evidence>
<dbReference type="EMBL" id="VOIH02000002">
    <property type="protein sequence ID" value="KAF3454577.1"/>
    <property type="molecule type" value="Genomic_DNA"/>
</dbReference>
<dbReference type="OrthoDB" id="2014654at2759"/>
<dbReference type="Gene3D" id="3.30.420.40">
    <property type="match status" value="1"/>
</dbReference>
<evidence type="ECO:0000259" key="3">
    <source>
        <dbReference type="Pfam" id="PF21447"/>
    </source>
</evidence>
<evidence type="ECO:0000313" key="4">
    <source>
        <dbReference type="EMBL" id="KAF3454577.1"/>
    </source>
</evidence>
<evidence type="ECO:0000256" key="1">
    <source>
        <dbReference type="ARBA" id="ARBA00022801"/>
    </source>
</evidence>
<dbReference type="InterPro" id="IPR043129">
    <property type="entry name" value="ATPase_NBD"/>
</dbReference>
<comment type="caution">
    <text evidence="4">The sequence shown here is derived from an EMBL/GenBank/DDBJ whole genome shotgun (WGS) entry which is preliminary data.</text>
</comment>
<dbReference type="SUPFAM" id="SSF53067">
    <property type="entry name" value="Actin-like ATPase domain"/>
    <property type="match status" value="2"/>
</dbReference>
<evidence type="ECO:0000313" key="5">
    <source>
        <dbReference type="Proteomes" id="UP000796880"/>
    </source>
</evidence>
<dbReference type="PANTHER" id="PTHR30005:SF0">
    <property type="entry name" value="RETROGRADE REGULATION PROTEIN 2"/>
    <property type="match status" value="1"/>
</dbReference>
<dbReference type="Pfam" id="PF21447">
    <property type="entry name" value="Ppx-GppA_III"/>
    <property type="match status" value="1"/>
</dbReference>
<dbReference type="PIRSF" id="PIRSF001267">
    <property type="entry name" value="Pyrophosphatase_GppA_Ppx"/>
    <property type="match status" value="1"/>
</dbReference>
<dbReference type="CDD" id="cd24006">
    <property type="entry name" value="ASKHA_NBD_PPX_GppA"/>
    <property type="match status" value="1"/>
</dbReference>
<dbReference type="PANTHER" id="PTHR30005">
    <property type="entry name" value="EXOPOLYPHOSPHATASE"/>
    <property type="match status" value="1"/>
</dbReference>
<gene>
    <name evidence="4" type="ORF">FNV43_RR05025</name>
</gene>
<sequence length="557" mass="62831">MASTVPTPPTPSSLFAAIDMGTNSFKMIIARAYPNGKFFTIDHLKEPVVLGRDTSSSTSNFRLSTHSEFRAVEALQRFQRVLESYKISKAQTRCVATAAVREAVNKWEFTEHVRERTGFEVEVLPGEEEARLMYLGLLQFLPIYDKQALGVDIGGGSTEFVIGKQGNVKFGASLKLGHVNLTQRFGNNDEEVPRMREYIRSVIQQSGLVENVKECGFEVASGSSGTIRAIEEAVSYGYSKARDNFDNVKVFGECNREWRLSREELGSAVERLCSGREREKLRKDRFFKRRSEFIVAGAVLLEEIFNALEIEKMEVSGYALAEGVVAETLTKVYDGYDLNANGRWRSVVQLAERFNNKRRMIAAAQCACIAKEIFEDLRRCNELAGNHVAESLGDKDMEYIEAACMLHNIGLFAGKKGFHKESYRIIMNGDSLHGYNTEEVKLIALLARYQRKKLPKFDHASFKEFSEEAKKKFRFLCAILRISVALWQHGSMICQEGENSYSCEGLKLAYRVLKDQNLLPSTVQPLAENSGEGLRQELEHFKMCYMVSVEKKMAGAS</sequence>
<evidence type="ECO:0000259" key="2">
    <source>
        <dbReference type="Pfam" id="PF02541"/>
    </source>
</evidence>
<dbReference type="GO" id="GO:0016462">
    <property type="term" value="F:pyrophosphatase activity"/>
    <property type="evidence" value="ECO:0007669"/>
    <property type="project" value="TreeGrafter"/>
</dbReference>
<keyword evidence="5" id="KW-1185">Reference proteome</keyword>
<protein>
    <recommendedName>
        <fullName evidence="6">Exopolyphosphatase</fullName>
    </recommendedName>
</protein>
<dbReference type="Gene3D" id="1.10.3210.10">
    <property type="entry name" value="Hypothetical protein af1432"/>
    <property type="match status" value="1"/>
</dbReference>
<keyword evidence="1" id="KW-0378">Hydrolase</keyword>
<dbReference type="InterPro" id="IPR048950">
    <property type="entry name" value="Ppx_GppA_C"/>
</dbReference>
<feature type="domain" description="Ppx/GppA phosphatase N-terminal" evidence="2">
    <location>
        <begin position="36"/>
        <end position="330"/>
    </location>
</feature>
<dbReference type="SUPFAM" id="SSF109604">
    <property type="entry name" value="HD-domain/PDEase-like"/>
    <property type="match status" value="1"/>
</dbReference>
<dbReference type="AlphaFoldDB" id="A0A8K0HKP3"/>
<reference evidence="4" key="1">
    <citation type="submission" date="2020-03" db="EMBL/GenBank/DDBJ databases">
        <title>A high-quality chromosome-level genome assembly of a woody plant with both climbing and erect habits, Rhamnella rubrinervis.</title>
        <authorList>
            <person name="Lu Z."/>
            <person name="Yang Y."/>
            <person name="Zhu X."/>
            <person name="Sun Y."/>
        </authorList>
    </citation>
    <scope>NUCLEOTIDE SEQUENCE</scope>
    <source>
        <strain evidence="4">BYM</strain>
        <tissue evidence="4">Leaf</tissue>
    </source>
</reference>
<name>A0A8K0HKP3_9ROSA</name>
<dbReference type="InterPro" id="IPR003695">
    <property type="entry name" value="Ppx_GppA_N"/>
</dbReference>
<organism evidence="4 5">
    <name type="scientific">Rhamnella rubrinervis</name>
    <dbReference type="NCBI Taxonomy" id="2594499"/>
    <lineage>
        <taxon>Eukaryota</taxon>
        <taxon>Viridiplantae</taxon>
        <taxon>Streptophyta</taxon>
        <taxon>Embryophyta</taxon>
        <taxon>Tracheophyta</taxon>
        <taxon>Spermatophyta</taxon>
        <taxon>Magnoliopsida</taxon>
        <taxon>eudicotyledons</taxon>
        <taxon>Gunneridae</taxon>
        <taxon>Pentapetalae</taxon>
        <taxon>rosids</taxon>
        <taxon>fabids</taxon>
        <taxon>Rosales</taxon>
        <taxon>Rhamnaceae</taxon>
        <taxon>rhamnoid group</taxon>
        <taxon>Rhamneae</taxon>
        <taxon>Rhamnella</taxon>
    </lineage>
</organism>
<dbReference type="Proteomes" id="UP000796880">
    <property type="component" value="Unassembled WGS sequence"/>
</dbReference>